<sequence length="133" mass="14932">MRTRSSCLEKHIQSYRGCRASRRLEPRTLEMPLLLIVETPLVALVFAASLQGSPPITSHIAHLPPARLDTIQISRPHNAVTRPRSPAPLSEYPLPWVRPYRQYSIITIIEGLPIVQSEGADSQHINKIMDVPV</sequence>
<proteinExistence type="predicted"/>
<dbReference type="Proteomes" id="UP000800093">
    <property type="component" value="Unassembled WGS sequence"/>
</dbReference>
<organism evidence="1 2">
    <name type="scientific">Lojkania enalia</name>
    <dbReference type="NCBI Taxonomy" id="147567"/>
    <lineage>
        <taxon>Eukaryota</taxon>
        <taxon>Fungi</taxon>
        <taxon>Dikarya</taxon>
        <taxon>Ascomycota</taxon>
        <taxon>Pezizomycotina</taxon>
        <taxon>Dothideomycetes</taxon>
        <taxon>Pleosporomycetidae</taxon>
        <taxon>Pleosporales</taxon>
        <taxon>Pleosporales incertae sedis</taxon>
        <taxon>Lojkania</taxon>
    </lineage>
</organism>
<dbReference type="AlphaFoldDB" id="A0A9P4TRV9"/>
<reference evidence="2" key="1">
    <citation type="journal article" date="2020" name="Stud. Mycol.">
        <title>101 Dothideomycetes genomes: A test case for predicting lifestyles and emergence of pathogens.</title>
        <authorList>
            <person name="Haridas S."/>
            <person name="Albert R."/>
            <person name="Binder M."/>
            <person name="Bloem J."/>
            <person name="LaButti K."/>
            <person name="Salamov A."/>
            <person name="Andreopoulos B."/>
            <person name="Baker S."/>
            <person name="Barry K."/>
            <person name="Bills G."/>
            <person name="Bluhm B."/>
            <person name="Cannon C."/>
            <person name="Castanera R."/>
            <person name="Culley D."/>
            <person name="Daum C."/>
            <person name="Ezra D."/>
            <person name="Gonzalez J."/>
            <person name="Henrissat B."/>
            <person name="Kuo A."/>
            <person name="Liang C."/>
            <person name="Lipzen A."/>
            <person name="Lutzoni F."/>
            <person name="Magnuson J."/>
            <person name="Mondo S."/>
            <person name="Nolan M."/>
            <person name="Ohm R."/>
            <person name="Pangilinan J."/>
            <person name="Park H.-J."/>
            <person name="Ramirez L."/>
            <person name="Alfaro M."/>
            <person name="Sun H."/>
            <person name="Tritt A."/>
            <person name="Yoshinaga Y."/>
            <person name="Zwiers L.-H."/>
            <person name="Turgeon B."/>
            <person name="Goodwin S."/>
            <person name="Spatafora J."/>
            <person name="Crous P."/>
            <person name="Grigoriev I."/>
        </authorList>
    </citation>
    <scope>NUCLEOTIDE SEQUENCE [LARGE SCALE GENOMIC DNA]</scope>
    <source>
        <strain evidence="2">CBS 304.66</strain>
    </source>
</reference>
<evidence type="ECO:0000313" key="2">
    <source>
        <dbReference type="Proteomes" id="UP000800093"/>
    </source>
</evidence>
<comment type="caution">
    <text evidence="1">The sequence shown here is derived from an EMBL/GenBank/DDBJ whole genome shotgun (WGS) entry which is preliminary data.</text>
</comment>
<evidence type="ECO:0000313" key="1">
    <source>
        <dbReference type="EMBL" id="KAF2270834.1"/>
    </source>
</evidence>
<dbReference type="EMBL" id="ML986578">
    <property type="protein sequence ID" value="KAF2270834.1"/>
    <property type="molecule type" value="Genomic_DNA"/>
</dbReference>
<name>A0A9P4TRV9_9PLEO</name>
<protein>
    <submittedName>
        <fullName evidence="1">Uncharacterized protein</fullName>
    </submittedName>
</protein>
<accession>A0A9P4TRV9</accession>
<keyword evidence="2" id="KW-1185">Reference proteome</keyword>
<gene>
    <name evidence="1" type="ORF">CC78DRAFT_573190</name>
</gene>